<dbReference type="EMBL" id="JH651053">
    <property type="protein sequence ID" value="EXA30404.1"/>
    <property type="molecule type" value="Genomic_DNA"/>
</dbReference>
<dbReference type="AlphaFoldDB" id="W9NCK9"/>
<protein>
    <submittedName>
        <fullName evidence="1">Uncharacterized protein</fullName>
    </submittedName>
</protein>
<accession>W9NCK9</accession>
<name>W9NCK9_FUSOX</name>
<sequence length="123" mass="14253">MTIKPIQQSDLNKKNEDLAFLSTLCPYLSVWYGIKQMPWNKDTAVVFCRTQLEEIGPQNFTANLRDEIFSQMRIATIPWLGDRDSLQDQFRTASLIKTRKGTAIKIIRDLLFHTVDASKYDIL</sequence>
<proteinExistence type="predicted"/>
<reference evidence="1" key="2">
    <citation type="submission" date="2012-05" db="EMBL/GenBank/DDBJ databases">
        <title>Annotation of the Genome Sequence of Fusarium oxysporum HDV247.</title>
        <authorList>
            <consortium name="The Broad Institute Genomics Platform"/>
            <person name="Ma L.-J."/>
            <person name="Corby-Kistler H."/>
            <person name="Broz K."/>
            <person name="Gale L.R."/>
            <person name="Jonkers W."/>
            <person name="O'Donnell K."/>
            <person name="Ploetz R."/>
            <person name="Steinberg C."/>
            <person name="Schwartz D.C."/>
            <person name="VanEtten H."/>
            <person name="Zhou S."/>
            <person name="Young S.K."/>
            <person name="Zeng Q."/>
            <person name="Gargeya S."/>
            <person name="Fitzgerald M."/>
            <person name="Abouelleil A."/>
            <person name="Alvarado L."/>
            <person name="Chapman S.B."/>
            <person name="Gainer-Dewar J."/>
            <person name="Goldberg J."/>
            <person name="Griggs A."/>
            <person name="Gujja S."/>
            <person name="Hansen M."/>
            <person name="Howarth C."/>
            <person name="Imamovic A."/>
            <person name="Ireland A."/>
            <person name="Larimer J."/>
            <person name="McCowan C."/>
            <person name="Murphy C."/>
            <person name="Pearson M."/>
            <person name="Poon T.W."/>
            <person name="Priest M."/>
            <person name="Roberts A."/>
            <person name="Saif S."/>
            <person name="Shea T."/>
            <person name="Sykes S."/>
            <person name="Wortman J."/>
            <person name="Nusbaum C."/>
            <person name="Birren B."/>
        </authorList>
    </citation>
    <scope>NUCLEOTIDE SEQUENCE</scope>
    <source>
        <strain evidence="1">HDV247</strain>
    </source>
</reference>
<organism evidence="1">
    <name type="scientific">Fusarium oxysporum f. sp. pisi HDV247</name>
    <dbReference type="NCBI Taxonomy" id="1080344"/>
    <lineage>
        <taxon>Eukaryota</taxon>
        <taxon>Fungi</taxon>
        <taxon>Dikarya</taxon>
        <taxon>Ascomycota</taxon>
        <taxon>Pezizomycotina</taxon>
        <taxon>Sordariomycetes</taxon>
        <taxon>Hypocreomycetidae</taxon>
        <taxon>Hypocreales</taxon>
        <taxon>Nectriaceae</taxon>
        <taxon>Fusarium</taxon>
        <taxon>Fusarium oxysporum species complex</taxon>
    </lineage>
</organism>
<reference evidence="1" key="1">
    <citation type="submission" date="2011-10" db="EMBL/GenBank/DDBJ databases">
        <title>The Genome Sequence of Fusarium oxysporum HDV247.</title>
        <authorList>
            <consortium name="The Broad Institute Genome Sequencing Platform"/>
            <person name="Ma L.-J."/>
            <person name="Gale L.R."/>
            <person name="Schwartz D.C."/>
            <person name="Zhou S."/>
            <person name="Corby-Kistler H."/>
            <person name="Young S.K."/>
            <person name="Zeng Q."/>
            <person name="Gargeya S."/>
            <person name="Fitzgerald M."/>
            <person name="Haas B."/>
            <person name="Abouelleil A."/>
            <person name="Alvarado L."/>
            <person name="Arachchi H.M."/>
            <person name="Berlin A."/>
            <person name="Brown A."/>
            <person name="Chapman S.B."/>
            <person name="Chen Z."/>
            <person name="Dunbar C."/>
            <person name="Freedman E."/>
            <person name="Gearin G."/>
            <person name="Goldberg J."/>
            <person name="Griggs A."/>
            <person name="Gujja S."/>
            <person name="Heiman D."/>
            <person name="Howarth C."/>
            <person name="Larson L."/>
            <person name="Lui A."/>
            <person name="MacDonald P.J.P."/>
            <person name="Montmayeur A."/>
            <person name="Murphy C."/>
            <person name="Neiman D."/>
            <person name="Pearson M."/>
            <person name="Priest M."/>
            <person name="Roberts A."/>
            <person name="Saif S."/>
            <person name="Shea T."/>
            <person name="Shenoy N."/>
            <person name="Sisk P."/>
            <person name="Stolte C."/>
            <person name="Sykes S."/>
            <person name="Wortman J."/>
            <person name="Nusbaum C."/>
            <person name="Birren B."/>
        </authorList>
    </citation>
    <scope>NUCLEOTIDE SEQUENCE [LARGE SCALE GENOMIC DNA]</scope>
    <source>
        <strain evidence="1">HDV247</strain>
    </source>
</reference>
<gene>
    <name evidence="1" type="ORF">FOVG_18205</name>
</gene>
<dbReference type="HOGENOM" id="CLU_2015380_0_0_1"/>
<dbReference type="Proteomes" id="UP000030751">
    <property type="component" value="Unassembled WGS sequence"/>
</dbReference>
<evidence type="ECO:0000313" key="1">
    <source>
        <dbReference type="EMBL" id="EXA30404.1"/>
    </source>
</evidence>